<organism evidence="13 14">
    <name type="scientific">Brooklawnia propionicigenes</name>
    <dbReference type="NCBI Taxonomy" id="3041175"/>
    <lineage>
        <taxon>Bacteria</taxon>
        <taxon>Bacillati</taxon>
        <taxon>Actinomycetota</taxon>
        <taxon>Actinomycetes</taxon>
        <taxon>Propionibacteriales</taxon>
        <taxon>Propionibacteriaceae</taxon>
        <taxon>Brooklawnia</taxon>
    </lineage>
</organism>
<dbReference type="Gene3D" id="2.40.50.140">
    <property type="entry name" value="Nucleic acid-binding proteins"/>
    <property type="match status" value="2"/>
</dbReference>
<dbReference type="KEGG" id="broo:brsh051_28770"/>
<dbReference type="PIRSF" id="PIRSF005901">
    <property type="entry name" value="EF-P"/>
    <property type="match status" value="1"/>
</dbReference>
<evidence type="ECO:0000313" key="14">
    <source>
        <dbReference type="Proteomes" id="UP001431656"/>
    </source>
</evidence>
<feature type="domain" description="Translation elongation factor P/YeiP central" evidence="12">
    <location>
        <begin position="76"/>
        <end position="130"/>
    </location>
</feature>
<dbReference type="GO" id="GO:0005829">
    <property type="term" value="C:cytosol"/>
    <property type="evidence" value="ECO:0007669"/>
    <property type="project" value="UniProtKB-ARBA"/>
</dbReference>
<dbReference type="InterPro" id="IPR001059">
    <property type="entry name" value="Transl_elong_P/YeiP_cen"/>
</dbReference>
<dbReference type="InterPro" id="IPR015365">
    <property type="entry name" value="Elong-fact-P_C"/>
</dbReference>
<dbReference type="FunFam" id="2.40.50.140:FF:000004">
    <property type="entry name" value="Elongation factor P"/>
    <property type="match status" value="1"/>
</dbReference>
<comment type="similarity">
    <text evidence="3 8 10">Belongs to the elongation factor P family.</text>
</comment>
<accession>A0AAN0MIZ8</accession>
<evidence type="ECO:0000259" key="12">
    <source>
        <dbReference type="SMART" id="SM01185"/>
    </source>
</evidence>
<dbReference type="Gene3D" id="2.30.30.30">
    <property type="match status" value="1"/>
</dbReference>
<keyword evidence="6 8" id="KW-0648">Protein biosynthesis</keyword>
<dbReference type="SUPFAM" id="SSF50249">
    <property type="entry name" value="Nucleic acid-binding proteins"/>
    <property type="match status" value="2"/>
</dbReference>
<dbReference type="HAMAP" id="MF_00141">
    <property type="entry name" value="EF_P"/>
    <property type="match status" value="1"/>
</dbReference>
<dbReference type="SUPFAM" id="SSF50104">
    <property type="entry name" value="Translation proteins SH3-like domain"/>
    <property type="match status" value="1"/>
</dbReference>
<evidence type="ECO:0000256" key="4">
    <source>
        <dbReference type="ARBA" id="ARBA00022490"/>
    </source>
</evidence>
<dbReference type="InterPro" id="IPR013185">
    <property type="entry name" value="Transl_elong_KOW-like"/>
</dbReference>
<dbReference type="PANTHER" id="PTHR30053">
    <property type="entry name" value="ELONGATION FACTOR P"/>
    <property type="match status" value="1"/>
</dbReference>
<dbReference type="Pfam" id="PF08207">
    <property type="entry name" value="EFP_N"/>
    <property type="match status" value="1"/>
</dbReference>
<dbReference type="CDD" id="cd05794">
    <property type="entry name" value="S1_EF-P_repeat_2"/>
    <property type="match status" value="1"/>
</dbReference>
<evidence type="ECO:0000256" key="7">
    <source>
        <dbReference type="ARBA" id="ARBA00025469"/>
    </source>
</evidence>
<evidence type="ECO:0000256" key="9">
    <source>
        <dbReference type="NCBIfam" id="TIGR00038"/>
    </source>
</evidence>
<dbReference type="SMART" id="SM01185">
    <property type="entry name" value="EFP"/>
    <property type="match status" value="1"/>
</dbReference>
<evidence type="ECO:0000256" key="6">
    <source>
        <dbReference type="ARBA" id="ARBA00022917"/>
    </source>
</evidence>
<dbReference type="Proteomes" id="UP001431656">
    <property type="component" value="Chromosome"/>
</dbReference>
<dbReference type="EMBL" id="AP028056">
    <property type="protein sequence ID" value="BEH03596.1"/>
    <property type="molecule type" value="Genomic_DNA"/>
</dbReference>
<dbReference type="PANTHER" id="PTHR30053:SF12">
    <property type="entry name" value="ELONGATION FACTOR P (EF-P) FAMILY PROTEIN"/>
    <property type="match status" value="1"/>
</dbReference>
<dbReference type="GO" id="GO:0003746">
    <property type="term" value="F:translation elongation factor activity"/>
    <property type="evidence" value="ECO:0007669"/>
    <property type="project" value="UniProtKB-UniRule"/>
</dbReference>
<evidence type="ECO:0000256" key="2">
    <source>
        <dbReference type="ARBA" id="ARBA00004815"/>
    </source>
</evidence>
<sequence>MNALIGKASVATTNDIKNGTVLDLDGQLWQVLWFQHHKPGKGNTVVRTKIKNIVNGKTVDRTFQADTKIDMAQVDRSDMQYLYEDGTGYVVMDTTTYDQLTIPAEVFGDAKDYLLEGMTITVATHDGNPLYIDLPASVELEVTYTEPGLQGDRSTGGTKPATLETGKQIQVPLFITTGEKVKVSTESGEYLGRVNA</sequence>
<dbReference type="SMART" id="SM00841">
    <property type="entry name" value="Elong-fact-P_C"/>
    <property type="match status" value="1"/>
</dbReference>
<proteinExistence type="inferred from homology"/>
<keyword evidence="4 8" id="KW-0963">Cytoplasm</keyword>
<dbReference type="FunFam" id="2.40.50.140:FF:000009">
    <property type="entry name" value="Elongation factor P"/>
    <property type="match status" value="1"/>
</dbReference>
<keyword evidence="14" id="KW-1185">Reference proteome</keyword>
<dbReference type="CDD" id="cd04470">
    <property type="entry name" value="S1_EF-P_repeat_1"/>
    <property type="match status" value="1"/>
</dbReference>
<evidence type="ECO:0000256" key="1">
    <source>
        <dbReference type="ARBA" id="ARBA00004496"/>
    </source>
</evidence>
<dbReference type="Pfam" id="PF09285">
    <property type="entry name" value="Elong-fact-P_C"/>
    <property type="match status" value="1"/>
</dbReference>
<dbReference type="Pfam" id="PF01132">
    <property type="entry name" value="EFP"/>
    <property type="match status" value="1"/>
</dbReference>
<evidence type="ECO:0000259" key="11">
    <source>
        <dbReference type="SMART" id="SM00841"/>
    </source>
</evidence>
<dbReference type="InterPro" id="IPR012340">
    <property type="entry name" value="NA-bd_OB-fold"/>
</dbReference>
<dbReference type="NCBIfam" id="NF001810">
    <property type="entry name" value="PRK00529.1"/>
    <property type="match status" value="1"/>
</dbReference>
<evidence type="ECO:0000256" key="5">
    <source>
        <dbReference type="ARBA" id="ARBA00022768"/>
    </source>
</evidence>
<dbReference type="InterPro" id="IPR014722">
    <property type="entry name" value="Rib_uL2_dom2"/>
</dbReference>
<comment type="subcellular location">
    <subcellularLocation>
        <location evidence="1 8">Cytoplasm</location>
    </subcellularLocation>
</comment>
<dbReference type="FunFam" id="2.30.30.30:FF:000003">
    <property type="entry name" value="Elongation factor P"/>
    <property type="match status" value="1"/>
</dbReference>
<dbReference type="AlphaFoldDB" id="A0AAN0MIZ8"/>
<dbReference type="InterPro" id="IPR020599">
    <property type="entry name" value="Transl_elong_fac_P/YeiP"/>
</dbReference>
<evidence type="ECO:0000256" key="10">
    <source>
        <dbReference type="RuleBase" id="RU004389"/>
    </source>
</evidence>
<gene>
    <name evidence="8 13" type="primary">efp</name>
    <name evidence="13" type="ORF">brsh051_28770</name>
</gene>
<comment type="function">
    <text evidence="7 8">Involved in peptide bond synthesis. Stimulates efficient translation and peptide-bond synthesis on native or reconstituted 70S ribosomes in vitro. Probably functions indirectly by altering the affinity of the ribosome for aminoacyl-tRNA, thus increasing their reactivity as acceptors for peptidyl transferase.</text>
</comment>
<keyword evidence="5 8" id="KW-0251">Elongation factor</keyword>
<comment type="pathway">
    <text evidence="2 8">Protein biosynthesis; polypeptide chain elongation.</text>
</comment>
<protein>
    <recommendedName>
        <fullName evidence="8 9">Elongation factor P</fullName>
        <shortName evidence="8">EF-P</shortName>
    </recommendedName>
</protein>
<evidence type="ECO:0000313" key="13">
    <source>
        <dbReference type="EMBL" id="BEH03596.1"/>
    </source>
</evidence>
<evidence type="ECO:0000256" key="8">
    <source>
        <dbReference type="HAMAP-Rule" id="MF_00141"/>
    </source>
</evidence>
<dbReference type="InterPro" id="IPR013852">
    <property type="entry name" value="Transl_elong_P/YeiP_CS"/>
</dbReference>
<evidence type="ECO:0000256" key="3">
    <source>
        <dbReference type="ARBA" id="ARBA00009479"/>
    </source>
</evidence>
<dbReference type="GO" id="GO:0043043">
    <property type="term" value="P:peptide biosynthetic process"/>
    <property type="evidence" value="ECO:0007669"/>
    <property type="project" value="InterPro"/>
</dbReference>
<dbReference type="InterPro" id="IPR011768">
    <property type="entry name" value="Transl_elongation_fac_P"/>
</dbReference>
<dbReference type="PROSITE" id="PS01275">
    <property type="entry name" value="EFP"/>
    <property type="match status" value="1"/>
</dbReference>
<dbReference type="InterPro" id="IPR008991">
    <property type="entry name" value="Translation_prot_SH3-like_sf"/>
</dbReference>
<feature type="domain" description="Elongation factor P C-terminal" evidence="11">
    <location>
        <begin position="138"/>
        <end position="193"/>
    </location>
</feature>
<reference evidence="13" key="1">
    <citation type="journal article" date="2024" name="Int. J. Syst. Evol. Microbiol.">
        <title>Brooklawnia propionicigenes sp. nov., a facultatively anaerobic, propionate-producing bacterium isolated from a methanogenic reactor treating waste from cattle farms.</title>
        <authorList>
            <person name="Akita Y."/>
            <person name="Ueki A."/>
            <person name="Tonouchi A."/>
            <person name="Sugawara Y."/>
            <person name="Honma S."/>
            <person name="Kaku N."/>
            <person name="Ueki K."/>
        </authorList>
    </citation>
    <scope>NUCLEOTIDE SEQUENCE</scope>
    <source>
        <strain evidence="13">SH051</strain>
    </source>
</reference>
<name>A0AAN0MIZ8_9ACTN</name>
<dbReference type="NCBIfam" id="TIGR00038">
    <property type="entry name" value="efp"/>
    <property type="match status" value="1"/>
</dbReference>